<sequence>MSTKSRVGIIFICFLNIYLITYSFNLSPLFYVYRPPHHDLLLIDPHVLACLTCPINQTQFVHYASFSGVHGHRKGKLIHKAYNDNNKDFTIFDLNGEKRAVRKFQTEEVTFNGVKVIVPVDRHRFVWEWNRGRLIDCEDVKMDRDPTESRVISLDFVNEMADLRDLMISYNVTPMLSDGSLLGWYRECSIIPHTTDIDFVVLYEEHSEALIEALKNSRKFVTYWMLGKYDDCFELTVYRKGIKIDIFYAYGNDDHGHSTTCVMKIWKKEKILLKQAYLSSDNICAADFLGRLMYVNCNAREAIETSFGKDWKQDYHSANYSTYTEAVNLLRTEVWPNSIWNQVYRVVRENAQAYSLKNP</sequence>
<evidence type="ECO:0000256" key="2">
    <source>
        <dbReference type="ARBA" id="ARBA00022692"/>
    </source>
</evidence>
<gene>
    <name evidence="7" type="ORF">QR680_010232</name>
</gene>
<dbReference type="EMBL" id="JAUCMV010000001">
    <property type="protein sequence ID" value="KAK0427453.1"/>
    <property type="molecule type" value="Genomic_DNA"/>
</dbReference>
<evidence type="ECO:0000256" key="5">
    <source>
        <dbReference type="SAM" id="Phobius"/>
    </source>
</evidence>
<dbReference type="Pfam" id="PF04991">
    <property type="entry name" value="LicD"/>
    <property type="match status" value="1"/>
</dbReference>
<dbReference type="GO" id="GO:0016020">
    <property type="term" value="C:membrane"/>
    <property type="evidence" value="ECO:0007669"/>
    <property type="project" value="UniProtKB-SubCell"/>
</dbReference>
<reference evidence="7" key="1">
    <citation type="submission" date="2023-06" db="EMBL/GenBank/DDBJ databases">
        <title>Genomic analysis of the entomopathogenic nematode Steinernema hermaphroditum.</title>
        <authorList>
            <person name="Schwarz E.M."/>
            <person name="Heppert J.K."/>
            <person name="Baniya A."/>
            <person name="Schwartz H.T."/>
            <person name="Tan C.-H."/>
            <person name="Antoshechkin I."/>
            <person name="Sternberg P.W."/>
            <person name="Goodrich-Blair H."/>
            <person name="Dillman A.R."/>
        </authorList>
    </citation>
    <scope>NUCLEOTIDE SEQUENCE</scope>
    <source>
        <strain evidence="7">PS9179</strain>
        <tissue evidence="7">Whole animal</tissue>
    </source>
</reference>
<organism evidence="7 8">
    <name type="scientific">Steinernema hermaphroditum</name>
    <dbReference type="NCBI Taxonomy" id="289476"/>
    <lineage>
        <taxon>Eukaryota</taxon>
        <taxon>Metazoa</taxon>
        <taxon>Ecdysozoa</taxon>
        <taxon>Nematoda</taxon>
        <taxon>Chromadorea</taxon>
        <taxon>Rhabditida</taxon>
        <taxon>Tylenchina</taxon>
        <taxon>Panagrolaimomorpha</taxon>
        <taxon>Strongyloidoidea</taxon>
        <taxon>Steinernematidae</taxon>
        <taxon>Steinernema</taxon>
    </lineage>
</organism>
<evidence type="ECO:0000313" key="7">
    <source>
        <dbReference type="EMBL" id="KAK0427453.1"/>
    </source>
</evidence>
<keyword evidence="2 5" id="KW-0812">Transmembrane</keyword>
<comment type="subcellular location">
    <subcellularLocation>
        <location evidence="1">Membrane</location>
        <topology evidence="1">Single-pass membrane protein</topology>
    </subcellularLocation>
</comment>
<protein>
    <recommendedName>
        <fullName evidence="6">LicD/FKTN/FKRP nucleotidyltransferase domain-containing protein</fullName>
    </recommendedName>
</protein>
<evidence type="ECO:0000313" key="8">
    <source>
        <dbReference type="Proteomes" id="UP001175271"/>
    </source>
</evidence>
<dbReference type="Proteomes" id="UP001175271">
    <property type="component" value="Unassembled WGS sequence"/>
</dbReference>
<keyword evidence="3 5" id="KW-1133">Transmembrane helix</keyword>
<feature type="transmembrane region" description="Helical" evidence="5">
    <location>
        <begin position="7"/>
        <end position="33"/>
    </location>
</feature>
<name>A0AA39IQW9_9BILA</name>
<comment type="caution">
    <text evidence="7">The sequence shown here is derived from an EMBL/GenBank/DDBJ whole genome shotgun (WGS) entry which is preliminary data.</text>
</comment>
<dbReference type="InterPro" id="IPR007074">
    <property type="entry name" value="LicD/FKTN/FKRP_NTP_transf"/>
</dbReference>
<dbReference type="PANTHER" id="PTHR15407">
    <property type="entry name" value="FUKUTIN-RELATED"/>
    <property type="match status" value="1"/>
</dbReference>
<dbReference type="AlphaFoldDB" id="A0AA39IQW9"/>
<dbReference type="GO" id="GO:0009100">
    <property type="term" value="P:glycoprotein metabolic process"/>
    <property type="evidence" value="ECO:0007669"/>
    <property type="project" value="UniProtKB-ARBA"/>
</dbReference>
<evidence type="ECO:0000256" key="1">
    <source>
        <dbReference type="ARBA" id="ARBA00004167"/>
    </source>
</evidence>
<accession>A0AA39IQW9</accession>
<proteinExistence type="predicted"/>
<keyword evidence="4 5" id="KW-0472">Membrane</keyword>
<evidence type="ECO:0000259" key="6">
    <source>
        <dbReference type="Pfam" id="PF04991"/>
    </source>
</evidence>
<dbReference type="PANTHER" id="PTHR15407:SF28">
    <property type="entry name" value="RIBITOL-5-PHOSPHATE TRANSFERASE FKTN"/>
    <property type="match status" value="1"/>
</dbReference>
<evidence type="ECO:0000256" key="3">
    <source>
        <dbReference type="ARBA" id="ARBA00022989"/>
    </source>
</evidence>
<keyword evidence="8" id="KW-1185">Reference proteome</keyword>
<evidence type="ECO:0000256" key="4">
    <source>
        <dbReference type="ARBA" id="ARBA00023136"/>
    </source>
</evidence>
<dbReference type="InterPro" id="IPR009644">
    <property type="entry name" value="FKTN/MNN4/W02B3.4-1"/>
</dbReference>
<feature type="domain" description="LicD/FKTN/FKRP nucleotidyltransferase" evidence="6">
    <location>
        <begin position="170"/>
        <end position="358"/>
    </location>
</feature>